<reference evidence="1" key="1">
    <citation type="submission" date="2020-05" db="EMBL/GenBank/DDBJ databases">
        <title>Mycena genomes resolve the evolution of fungal bioluminescence.</title>
        <authorList>
            <person name="Tsai I.J."/>
        </authorList>
    </citation>
    <scope>NUCLEOTIDE SEQUENCE</scope>
    <source>
        <strain evidence="1">171206Taipei</strain>
    </source>
</reference>
<protein>
    <submittedName>
        <fullName evidence="1">Uncharacterized protein</fullName>
    </submittedName>
</protein>
<dbReference type="EMBL" id="JACAZF010000009">
    <property type="protein sequence ID" value="KAF7294786.1"/>
    <property type="molecule type" value="Genomic_DNA"/>
</dbReference>
<comment type="caution">
    <text evidence="1">The sequence shown here is derived from an EMBL/GenBank/DDBJ whole genome shotgun (WGS) entry which is preliminary data.</text>
</comment>
<keyword evidence="2" id="KW-1185">Reference proteome</keyword>
<accession>A0A8H6S8C2</accession>
<evidence type="ECO:0000313" key="2">
    <source>
        <dbReference type="Proteomes" id="UP000636479"/>
    </source>
</evidence>
<dbReference type="AlphaFoldDB" id="A0A8H6S8C2"/>
<dbReference type="Proteomes" id="UP000636479">
    <property type="component" value="Unassembled WGS sequence"/>
</dbReference>
<sequence length="116" mass="13532">MESQEVAPEVAQELHETRNLYHLRLPELDVLIDATLEELNAAEAERQKPGLSADEQEIAKWKCDRLREKHEEVKEAYSTVWAAHGRKAYFQPLPDPWFIKFLNYCLNSEPPKDKTV</sequence>
<proteinExistence type="predicted"/>
<evidence type="ECO:0000313" key="1">
    <source>
        <dbReference type="EMBL" id="KAF7294786.1"/>
    </source>
</evidence>
<name>A0A8H6S8C2_9AGAR</name>
<organism evidence="1 2">
    <name type="scientific">Mycena indigotica</name>
    <dbReference type="NCBI Taxonomy" id="2126181"/>
    <lineage>
        <taxon>Eukaryota</taxon>
        <taxon>Fungi</taxon>
        <taxon>Dikarya</taxon>
        <taxon>Basidiomycota</taxon>
        <taxon>Agaricomycotina</taxon>
        <taxon>Agaricomycetes</taxon>
        <taxon>Agaricomycetidae</taxon>
        <taxon>Agaricales</taxon>
        <taxon>Marasmiineae</taxon>
        <taxon>Mycenaceae</taxon>
        <taxon>Mycena</taxon>
    </lineage>
</organism>
<dbReference type="GeneID" id="59349271"/>
<gene>
    <name evidence="1" type="ORF">MIND_01016300</name>
</gene>
<dbReference type="RefSeq" id="XP_037216149.1">
    <property type="nucleotide sequence ID" value="XM_037366755.1"/>
</dbReference>